<dbReference type="InterPro" id="IPR042229">
    <property type="entry name" value="Listeria/Bacterioides_rpt_sf"/>
</dbReference>
<dbReference type="SUPFAM" id="SSF53850">
    <property type="entry name" value="Periplasmic binding protein-like II"/>
    <property type="match status" value="1"/>
</dbReference>
<evidence type="ECO:0000256" key="1">
    <source>
        <dbReference type="ARBA" id="ARBA00004196"/>
    </source>
</evidence>
<feature type="signal peptide" evidence="2">
    <location>
        <begin position="1"/>
        <end position="18"/>
    </location>
</feature>
<gene>
    <name evidence="3" type="ORF">H9741_04775</name>
</gene>
<dbReference type="Pfam" id="PF09479">
    <property type="entry name" value="Flg_new"/>
    <property type="match status" value="2"/>
</dbReference>
<dbReference type="Proteomes" id="UP000824204">
    <property type="component" value="Unassembled WGS sequence"/>
</dbReference>
<reference evidence="3" key="1">
    <citation type="journal article" date="2021" name="PeerJ">
        <title>Extensive microbial diversity within the chicken gut microbiome revealed by metagenomics and culture.</title>
        <authorList>
            <person name="Gilroy R."/>
            <person name="Ravi A."/>
            <person name="Getino M."/>
            <person name="Pursley I."/>
            <person name="Horton D.L."/>
            <person name="Alikhan N.F."/>
            <person name="Baker D."/>
            <person name="Gharbi K."/>
            <person name="Hall N."/>
            <person name="Watson M."/>
            <person name="Adriaenssens E.M."/>
            <person name="Foster-Nyarko E."/>
            <person name="Jarju S."/>
            <person name="Secka A."/>
            <person name="Antonio M."/>
            <person name="Oren A."/>
            <person name="Chaudhuri R.R."/>
            <person name="La Ragione R."/>
            <person name="Hildebrand F."/>
            <person name="Pallen M.J."/>
        </authorList>
    </citation>
    <scope>NUCLEOTIDE SEQUENCE</scope>
    <source>
        <strain evidence="3">811</strain>
    </source>
</reference>
<comment type="caution">
    <text evidence="3">The sequence shown here is derived from an EMBL/GenBank/DDBJ whole genome shotgun (WGS) entry which is preliminary data.</text>
</comment>
<dbReference type="NCBIfam" id="TIGR02543">
    <property type="entry name" value="List_Bact_rpt"/>
    <property type="match status" value="1"/>
</dbReference>
<feature type="chain" id="PRO_5039323242" evidence="2">
    <location>
        <begin position="19"/>
        <end position="608"/>
    </location>
</feature>
<dbReference type="InterPro" id="IPR013378">
    <property type="entry name" value="InlB-like_B-rpt"/>
</dbReference>
<name>A0A9D1V7W5_9FIRM</name>
<comment type="subcellular location">
    <subcellularLocation>
        <location evidence="1">Cell envelope</location>
    </subcellularLocation>
</comment>
<reference evidence="3" key="2">
    <citation type="submission" date="2021-04" db="EMBL/GenBank/DDBJ databases">
        <authorList>
            <person name="Gilroy R."/>
        </authorList>
    </citation>
    <scope>NUCLEOTIDE SEQUENCE</scope>
    <source>
        <strain evidence="3">811</strain>
    </source>
</reference>
<keyword evidence="2" id="KW-0732">Signal</keyword>
<organism evidence="3 4">
    <name type="scientific">Candidatus Borkfalkia faecipullorum</name>
    <dbReference type="NCBI Taxonomy" id="2838510"/>
    <lineage>
        <taxon>Bacteria</taxon>
        <taxon>Bacillati</taxon>
        <taxon>Bacillota</taxon>
        <taxon>Clostridia</taxon>
        <taxon>Christensenellales</taxon>
        <taxon>Christensenellaceae</taxon>
        <taxon>Candidatus Borkfalkia</taxon>
    </lineage>
</organism>
<evidence type="ECO:0000313" key="3">
    <source>
        <dbReference type="EMBL" id="HIX07761.1"/>
    </source>
</evidence>
<evidence type="ECO:0000313" key="4">
    <source>
        <dbReference type="Proteomes" id="UP000824204"/>
    </source>
</evidence>
<protein>
    <submittedName>
        <fullName evidence="3">InlB B-repeat-containing protein</fullName>
    </submittedName>
</protein>
<dbReference type="Gene3D" id="2.60.40.4270">
    <property type="entry name" value="Listeria-Bacteroides repeat domain"/>
    <property type="match status" value="2"/>
</dbReference>
<dbReference type="PANTHER" id="PTHR43649">
    <property type="entry name" value="ARABINOSE-BINDING PROTEIN-RELATED"/>
    <property type="match status" value="1"/>
</dbReference>
<dbReference type="GO" id="GO:0030313">
    <property type="term" value="C:cell envelope"/>
    <property type="evidence" value="ECO:0007669"/>
    <property type="project" value="UniProtKB-SubCell"/>
</dbReference>
<dbReference type="InterPro" id="IPR050490">
    <property type="entry name" value="Bact_solute-bd_prot1"/>
</dbReference>
<dbReference type="PANTHER" id="PTHR43649:SF12">
    <property type="entry name" value="DIACETYLCHITOBIOSE BINDING PROTEIN DASA"/>
    <property type="match status" value="1"/>
</dbReference>
<dbReference type="AlphaFoldDB" id="A0A9D1V7W5"/>
<evidence type="ECO:0000256" key="2">
    <source>
        <dbReference type="SAM" id="SignalP"/>
    </source>
</evidence>
<dbReference type="PROSITE" id="PS51257">
    <property type="entry name" value="PROKAR_LIPOPROTEIN"/>
    <property type="match status" value="1"/>
</dbReference>
<dbReference type="EMBL" id="DXFX01000061">
    <property type="protein sequence ID" value="HIX07761.1"/>
    <property type="molecule type" value="Genomic_DNA"/>
</dbReference>
<proteinExistence type="predicted"/>
<sequence length="608" mass="67078">MRGAVKRISALLLSVAMAAGILYMASGCGEADTGAERYTIVYDLNYEGGGERRVTAQEGAKIVDWQAPRDGYDFTGWYTDAQASQKFSFPSTVSSDLTLYASWKQKEGYVTVNFDYGYHDSPSLSMSVEKGKTIPQEYVEDGERLGMTFEGWYSDEQCTQKWDLQQDAVSADMTLYAGYSYDPSFVPRDEQGNVIYEDVKVVVWVNGIGDVGGNAALSVMQDIAAQFNAEHEGEIEVTVTSAYNDYGGQAGLLSRVQRTNASNYDSHNFYTVADVYDVAGIEWSPDDYVFAGRKESTVSGEMMSVPLYATVPYIAYNKELMNKYNVDAPLPSNYSELSALLQKAVQGESGNAGFRSIVTNNGWSFKEWPSMVSFVQNDAEYVKYSPDSGEYASDWNQDAVQLRAQEALQIAYDLFGAEGKNGGGISGGTIGGSYDLLLSGDALMSVFTLVGMEDRLLANSDRLAVMPLSNLFTDSEGESARRIPAHTISLSYYRYASAVSNTQLCAAALFTDYLSSHSYKLAEYGLIPMRKSVLESDEYVNSANPTVNLIKQYGDPDDFFTIDGYKYAKEIVNKVCAEKYLLPFLETDGKGVAETIESWTRSIQTKIY</sequence>
<accession>A0A9D1V7W5</accession>
<dbReference type="Gene3D" id="3.40.190.10">
    <property type="entry name" value="Periplasmic binding protein-like II"/>
    <property type="match status" value="1"/>
</dbReference>